<evidence type="ECO:0000313" key="3">
    <source>
        <dbReference type="Proteomes" id="UP000057737"/>
    </source>
</evidence>
<keyword evidence="1" id="KW-0472">Membrane</keyword>
<evidence type="ECO:0000256" key="1">
    <source>
        <dbReference type="SAM" id="Phobius"/>
    </source>
</evidence>
<feature type="transmembrane region" description="Helical" evidence="1">
    <location>
        <begin position="148"/>
        <end position="172"/>
    </location>
</feature>
<comment type="caution">
    <text evidence="2">The sequence shown here is derived from an EMBL/GenBank/DDBJ whole genome shotgun (WGS) entry which is preliminary data.</text>
</comment>
<feature type="transmembrane region" description="Helical" evidence="1">
    <location>
        <begin position="108"/>
        <end position="128"/>
    </location>
</feature>
<reference evidence="2 3" key="1">
    <citation type="submission" date="2015-11" db="EMBL/GenBank/DDBJ databases">
        <title>Draft Genome Sequence of the Strain BR 10303 (Bradyrhizobium sp.) isolated from nodules of Centrolobium paraense.</title>
        <authorList>
            <person name="Zelli J.E."/>
            <person name="Simoes-Araujo J.L."/>
            <person name="Barauna A.C."/>
            <person name="Silva K."/>
        </authorList>
    </citation>
    <scope>NUCLEOTIDE SEQUENCE [LARGE SCALE GENOMIC DNA]</scope>
    <source>
        <strain evidence="2 3">BR 10303</strain>
    </source>
</reference>
<proteinExistence type="predicted"/>
<evidence type="ECO:0000313" key="2">
    <source>
        <dbReference type="EMBL" id="KWV59263.1"/>
    </source>
</evidence>
<feature type="transmembrane region" description="Helical" evidence="1">
    <location>
        <begin position="376"/>
        <end position="396"/>
    </location>
</feature>
<keyword evidence="3" id="KW-1185">Reference proteome</keyword>
<feature type="transmembrane region" description="Helical" evidence="1">
    <location>
        <begin position="231"/>
        <end position="250"/>
    </location>
</feature>
<feature type="transmembrane region" description="Helical" evidence="1">
    <location>
        <begin position="432"/>
        <end position="453"/>
    </location>
</feature>
<name>A0A109K205_9BRAD</name>
<evidence type="ECO:0008006" key="4">
    <source>
        <dbReference type="Google" id="ProtNLM"/>
    </source>
</evidence>
<dbReference type="Proteomes" id="UP000057737">
    <property type="component" value="Unassembled WGS sequence"/>
</dbReference>
<feature type="transmembrane region" description="Helical" evidence="1">
    <location>
        <begin position="64"/>
        <end position="87"/>
    </location>
</feature>
<feature type="transmembrane region" description="Helical" evidence="1">
    <location>
        <begin position="20"/>
        <end position="44"/>
    </location>
</feature>
<feature type="transmembrane region" description="Helical" evidence="1">
    <location>
        <begin position="209"/>
        <end position="224"/>
    </location>
</feature>
<dbReference type="AlphaFoldDB" id="A0A109K205"/>
<feature type="transmembrane region" description="Helical" evidence="1">
    <location>
        <begin position="184"/>
        <end position="203"/>
    </location>
</feature>
<protein>
    <recommendedName>
        <fullName evidence="4">Oligosaccharide repeat unit polymerase</fullName>
    </recommendedName>
</protein>
<gene>
    <name evidence="2" type="ORF">AS156_31840</name>
</gene>
<organism evidence="2 3">
    <name type="scientific">Bradyrhizobium macuxiense</name>
    <dbReference type="NCBI Taxonomy" id="1755647"/>
    <lineage>
        <taxon>Bacteria</taxon>
        <taxon>Pseudomonadati</taxon>
        <taxon>Pseudomonadota</taxon>
        <taxon>Alphaproteobacteria</taxon>
        <taxon>Hyphomicrobiales</taxon>
        <taxon>Nitrobacteraceae</taxon>
        <taxon>Bradyrhizobium</taxon>
    </lineage>
</organism>
<keyword evidence="1" id="KW-0812">Transmembrane</keyword>
<dbReference type="EMBL" id="LNCU01000032">
    <property type="protein sequence ID" value="KWV59263.1"/>
    <property type="molecule type" value="Genomic_DNA"/>
</dbReference>
<accession>A0A109K205</accession>
<sequence>METAETTMFEAARAVLRRYIALATFLGSYLILTVVGNLLFFSPIGDQLGRHSVLGFSIRNFKTAGTAGFWILLLLPFIVAPAVVEAVRRIAAPWLIRHGQGLPEPSRVAYLALLLAFYLFALTALWRADAVHLLTRATTYEDALRDRFLLLATLGFWPQMVIKSGLVTLSLFGLIQTLTKRDPFWLIIAAFNLVAVSALLILLNMKWPLVLYYGLNVVAILLYARRPLVPGISFAALAGTAYLLISFALLRVVPMPTIHVEIADIGAQPGHPGRGRIETSIAPPLNETSVAPPLKEAAVMPLLAIFNRMALPFPFYYDVFTGEPGKCGTLVDRIKRKTNPCQPSTLVYQEMFADQFAGIGTAPQAVHITGYALSGWAGALIEIMLASAIMGLFAALSELRGPLVDTASIIGAMAGYFFSQLPFEGPIIYDHGILWCGIVLAFLAAAGALGTLGSGMSREPRTS</sequence>
<keyword evidence="1" id="KW-1133">Transmembrane helix</keyword>
<feature type="transmembrane region" description="Helical" evidence="1">
    <location>
        <begin position="403"/>
        <end position="420"/>
    </location>
</feature>